<reference evidence="2" key="1">
    <citation type="submission" date="2016-10" db="EMBL/GenBank/DDBJ databases">
        <authorList>
            <person name="Varghese N."/>
            <person name="Submissions S."/>
        </authorList>
    </citation>
    <scope>NUCLEOTIDE SEQUENCE [LARGE SCALE GENOMIC DNA]</scope>
    <source>
        <strain evidence="2">DSM 23925</strain>
    </source>
</reference>
<dbReference type="OrthoDB" id="1364277at2"/>
<dbReference type="RefSeq" id="WP_092206137.1">
    <property type="nucleotide sequence ID" value="NZ_FOVN01000001.1"/>
</dbReference>
<gene>
    <name evidence="1" type="ORF">SAMN04487989_101585</name>
</gene>
<evidence type="ECO:0000313" key="2">
    <source>
        <dbReference type="Proteomes" id="UP000198705"/>
    </source>
</evidence>
<evidence type="ECO:0000313" key="1">
    <source>
        <dbReference type="EMBL" id="SFN46179.1"/>
    </source>
</evidence>
<accession>A0A1I4Z8A6</accession>
<protein>
    <recommendedName>
        <fullName evidence="3">Lipoprotein</fullName>
    </recommendedName>
</protein>
<sequence length="158" mass="18534">MRTKYIAVLCIYVITSCSSSKTKISVNDLEFQEKPPFVLEHIQYQRWVSEIPGEGFVYNMGISVLENKNYVQFDSVYYKGYAAKIEVGKMGYFATIQTPENRKEDLIMSNKQGEEYGNSTKILRNKQFDFGEKTCVIKYIEKDQVFYFKYNQVTKKEL</sequence>
<organism evidence="1 2">
    <name type="scientific">Bizionia echini</name>
    <dbReference type="NCBI Taxonomy" id="649333"/>
    <lineage>
        <taxon>Bacteria</taxon>
        <taxon>Pseudomonadati</taxon>
        <taxon>Bacteroidota</taxon>
        <taxon>Flavobacteriia</taxon>
        <taxon>Flavobacteriales</taxon>
        <taxon>Flavobacteriaceae</taxon>
        <taxon>Bizionia</taxon>
    </lineage>
</organism>
<name>A0A1I4Z8A6_9FLAO</name>
<keyword evidence="2" id="KW-1185">Reference proteome</keyword>
<dbReference type="AlphaFoldDB" id="A0A1I4Z8A6"/>
<dbReference type="Proteomes" id="UP000198705">
    <property type="component" value="Unassembled WGS sequence"/>
</dbReference>
<dbReference type="STRING" id="649333.SAMN04487989_101585"/>
<dbReference type="PROSITE" id="PS51257">
    <property type="entry name" value="PROKAR_LIPOPROTEIN"/>
    <property type="match status" value="1"/>
</dbReference>
<proteinExistence type="predicted"/>
<evidence type="ECO:0008006" key="3">
    <source>
        <dbReference type="Google" id="ProtNLM"/>
    </source>
</evidence>
<dbReference type="EMBL" id="FOVN01000001">
    <property type="protein sequence ID" value="SFN46179.1"/>
    <property type="molecule type" value="Genomic_DNA"/>
</dbReference>